<organism evidence="1 2">
    <name type="scientific">Streptomyces violascens</name>
    <dbReference type="NCBI Taxonomy" id="67381"/>
    <lineage>
        <taxon>Bacteria</taxon>
        <taxon>Bacillati</taxon>
        <taxon>Actinomycetota</taxon>
        <taxon>Actinomycetes</taxon>
        <taxon>Kitasatosporales</taxon>
        <taxon>Streptomycetaceae</taxon>
        <taxon>Streptomyces</taxon>
    </lineage>
</organism>
<sequence length="80" mass="8548">MVPHGRPFVCEGVLHLAPNFVLGKPTGLRSGAGQIWHWEVAAADQLLQTPPSAFAWTRISALTLKGPQTRLVSPIALGPI</sequence>
<gene>
    <name evidence="1" type="ORF">Sviol_47910</name>
</gene>
<comment type="caution">
    <text evidence="1">The sequence shown here is derived from an EMBL/GenBank/DDBJ whole genome shotgun (WGS) entry which is preliminary data.</text>
</comment>
<name>A0ABQ3QSZ8_9ACTN</name>
<protein>
    <submittedName>
        <fullName evidence="1">Uncharacterized protein</fullName>
    </submittedName>
</protein>
<accession>A0ABQ3QSZ8</accession>
<evidence type="ECO:0000313" key="2">
    <source>
        <dbReference type="Proteomes" id="UP001050808"/>
    </source>
</evidence>
<reference evidence="1" key="1">
    <citation type="submission" date="2024-05" db="EMBL/GenBank/DDBJ databases">
        <title>Whole genome shotgun sequence of Streptomyces violascens NBRC 12920.</title>
        <authorList>
            <person name="Komaki H."/>
            <person name="Tamura T."/>
        </authorList>
    </citation>
    <scope>NUCLEOTIDE SEQUENCE</scope>
    <source>
        <strain evidence="1">NBRC 12920</strain>
    </source>
</reference>
<dbReference type="EMBL" id="BNDY01000017">
    <property type="protein sequence ID" value="GHI40383.1"/>
    <property type="molecule type" value="Genomic_DNA"/>
</dbReference>
<evidence type="ECO:0000313" key="1">
    <source>
        <dbReference type="EMBL" id="GHI40383.1"/>
    </source>
</evidence>
<dbReference type="Proteomes" id="UP001050808">
    <property type="component" value="Unassembled WGS sequence"/>
</dbReference>
<proteinExistence type="predicted"/>
<keyword evidence="2" id="KW-1185">Reference proteome</keyword>